<evidence type="ECO:0000256" key="1">
    <source>
        <dbReference type="ARBA" id="ARBA00004613"/>
    </source>
</evidence>
<sequence>MSGSLMDPGGLLLVLFLCCSEDFSKVTRFLETLVQNLGVVGLGLVRFALVKCGVEPKIEFYLNTYNDVSSVVSAVKSLSQSPASPGDLTCNIMELRKTIFPTDREDTIDAPDALIVISDRKSPDINHDTVIALCAYVKVFIVAVKEADYSEMNNFMDLDVVYVQNFNSFRNILIKFTQCFCRGSNKVWVSHYTFSVRRARVSWTTVTKVWHVSMCSYHLSRGVQCPGTQRSTELLHLKPNTDYTIKIIAHIWPVFGPRRPHVTSVCAEDFGHTEAEVLCRELDCGGVSELQGALSTEESAVRRSFHCRGTETALKDCESSETLCSTAANVTCTDQWRHVNTADQDLDFGSALCQQLGCGSAFRVSYNIFDSPLWLLEPECVKQRADLRHCVHESNNTHHMKRLYLICSDYFPDLRIWISSEAESESQGHRVLVRSGANFTVSCSLTEPLVLFTFNSVSPTGNYTLRPINQSAHFLFSAIGPAHTGNYTCEPNSHLILRAVIYHVVLITTALFLYCQVRTRTKDQTGLKTYSWD</sequence>
<dbReference type="PROSITE" id="PS50287">
    <property type="entry name" value="SRCR_2"/>
    <property type="match status" value="2"/>
</dbReference>
<organism evidence="11 12">
    <name type="scientific">Mugilogobius chulae</name>
    <name type="common">yellowstripe goby</name>
    <dbReference type="NCBI Taxonomy" id="88201"/>
    <lineage>
        <taxon>Eukaryota</taxon>
        <taxon>Metazoa</taxon>
        <taxon>Chordata</taxon>
        <taxon>Craniata</taxon>
        <taxon>Vertebrata</taxon>
        <taxon>Euteleostomi</taxon>
        <taxon>Actinopterygii</taxon>
        <taxon>Neopterygii</taxon>
        <taxon>Teleostei</taxon>
        <taxon>Neoteleostei</taxon>
        <taxon>Acanthomorphata</taxon>
        <taxon>Gobiaria</taxon>
        <taxon>Gobiiformes</taxon>
        <taxon>Gobioidei</taxon>
        <taxon>Gobiidae</taxon>
        <taxon>Gobionellinae</taxon>
        <taxon>Mugilogobius</taxon>
    </lineage>
</organism>
<dbReference type="AlphaFoldDB" id="A0AAW0MFT3"/>
<comment type="subcellular location">
    <subcellularLocation>
        <location evidence="1">Secreted</location>
    </subcellularLocation>
</comment>
<accession>A0AAW0MFT3</accession>
<dbReference type="SUPFAM" id="SSF53300">
    <property type="entry name" value="vWA-like"/>
    <property type="match status" value="1"/>
</dbReference>
<dbReference type="Pfam" id="PF00530">
    <property type="entry name" value="SRCR"/>
    <property type="match status" value="1"/>
</dbReference>
<dbReference type="InterPro" id="IPR036116">
    <property type="entry name" value="FN3_sf"/>
</dbReference>
<dbReference type="Pfam" id="PF00092">
    <property type="entry name" value="VWA"/>
    <property type="match status" value="1"/>
</dbReference>
<comment type="caution">
    <text evidence="11">The sequence shown here is derived from an EMBL/GenBank/DDBJ whole genome shotgun (WGS) entry which is preliminary data.</text>
</comment>
<keyword evidence="4" id="KW-0732">Signal</keyword>
<evidence type="ECO:0000256" key="6">
    <source>
        <dbReference type="ARBA" id="ARBA00023157"/>
    </source>
</evidence>
<keyword evidence="8" id="KW-0472">Membrane</keyword>
<evidence type="ECO:0000256" key="8">
    <source>
        <dbReference type="SAM" id="Phobius"/>
    </source>
</evidence>
<dbReference type="PANTHER" id="PTHR24020:SF77">
    <property type="entry name" value="VON WILLEBRAND FACTOR A DOMAIN-CONTAINING PROTEIN 1"/>
    <property type="match status" value="1"/>
</dbReference>
<keyword evidence="8" id="KW-0812">Transmembrane</keyword>
<dbReference type="InterPro" id="IPR036465">
    <property type="entry name" value="vWFA_dom_sf"/>
</dbReference>
<dbReference type="Gene3D" id="3.40.50.410">
    <property type="entry name" value="von Willebrand factor, type A domain"/>
    <property type="match status" value="1"/>
</dbReference>
<keyword evidence="12" id="KW-1185">Reference proteome</keyword>
<dbReference type="EMBL" id="JBBPFD010000275">
    <property type="protein sequence ID" value="KAK7879354.1"/>
    <property type="molecule type" value="Genomic_DNA"/>
</dbReference>
<dbReference type="SUPFAM" id="SSF56487">
    <property type="entry name" value="SRCR-like"/>
    <property type="match status" value="2"/>
</dbReference>
<keyword evidence="2" id="KW-0964">Secreted</keyword>
<protein>
    <submittedName>
        <fullName evidence="11">Uncharacterized protein</fullName>
    </submittedName>
</protein>
<evidence type="ECO:0000256" key="7">
    <source>
        <dbReference type="PROSITE-ProRule" id="PRU00196"/>
    </source>
</evidence>
<evidence type="ECO:0000313" key="11">
    <source>
        <dbReference type="EMBL" id="KAK7879354.1"/>
    </source>
</evidence>
<feature type="disulfide bond" evidence="7">
    <location>
        <begin position="380"/>
        <end position="390"/>
    </location>
</feature>
<evidence type="ECO:0000256" key="5">
    <source>
        <dbReference type="ARBA" id="ARBA00022737"/>
    </source>
</evidence>
<comment type="caution">
    <text evidence="7">Lacks conserved residue(s) required for the propagation of feature annotation.</text>
</comment>
<dbReference type="Gene3D" id="3.10.250.10">
    <property type="entry name" value="SRCR-like domain"/>
    <property type="match status" value="2"/>
</dbReference>
<evidence type="ECO:0000256" key="3">
    <source>
        <dbReference type="ARBA" id="ARBA00022553"/>
    </source>
</evidence>
<gene>
    <name evidence="11" type="ORF">WMY93_033868</name>
</gene>
<feature type="domain" description="SRCR" evidence="10">
    <location>
        <begin position="264"/>
        <end position="333"/>
    </location>
</feature>
<keyword evidence="5" id="KW-0677">Repeat</keyword>
<dbReference type="PROSITE" id="PS50234">
    <property type="entry name" value="VWFA"/>
    <property type="match status" value="1"/>
</dbReference>
<dbReference type="Proteomes" id="UP001460270">
    <property type="component" value="Unassembled WGS sequence"/>
</dbReference>
<dbReference type="InterPro" id="IPR050525">
    <property type="entry name" value="ECM_Assembly_Org"/>
</dbReference>
<feature type="disulfide bond" evidence="7">
    <location>
        <begin position="307"/>
        <end position="317"/>
    </location>
</feature>
<evidence type="ECO:0000259" key="9">
    <source>
        <dbReference type="PROSITE" id="PS50234"/>
    </source>
</evidence>
<dbReference type="PANTHER" id="PTHR24020">
    <property type="entry name" value="COLLAGEN ALPHA"/>
    <property type="match status" value="1"/>
</dbReference>
<feature type="domain" description="SRCR" evidence="10">
    <location>
        <begin position="332"/>
        <end position="408"/>
    </location>
</feature>
<dbReference type="GO" id="GO:0016020">
    <property type="term" value="C:membrane"/>
    <property type="evidence" value="ECO:0007669"/>
    <property type="project" value="InterPro"/>
</dbReference>
<dbReference type="GO" id="GO:0005576">
    <property type="term" value="C:extracellular region"/>
    <property type="evidence" value="ECO:0007669"/>
    <property type="project" value="UniProtKB-SubCell"/>
</dbReference>
<dbReference type="SMART" id="SM00202">
    <property type="entry name" value="SR"/>
    <property type="match status" value="1"/>
</dbReference>
<keyword evidence="3" id="KW-0597">Phosphoprotein</keyword>
<evidence type="ECO:0000259" key="10">
    <source>
        <dbReference type="PROSITE" id="PS50287"/>
    </source>
</evidence>
<reference evidence="12" key="1">
    <citation type="submission" date="2024-04" db="EMBL/GenBank/DDBJ databases">
        <title>Salinicola lusitanus LLJ914,a marine bacterium isolated from the Okinawa Trough.</title>
        <authorList>
            <person name="Li J."/>
        </authorList>
    </citation>
    <scope>NUCLEOTIDE SEQUENCE [LARGE SCALE GENOMIC DNA]</scope>
</reference>
<dbReference type="SMART" id="SM00327">
    <property type="entry name" value="VWA"/>
    <property type="match status" value="1"/>
</dbReference>
<feature type="transmembrane region" description="Helical" evidence="8">
    <location>
        <begin position="495"/>
        <end position="515"/>
    </location>
</feature>
<keyword evidence="8" id="KW-1133">Transmembrane helix</keyword>
<dbReference type="InterPro" id="IPR036772">
    <property type="entry name" value="SRCR-like_dom_sf"/>
</dbReference>
<dbReference type="InterPro" id="IPR001190">
    <property type="entry name" value="SRCR"/>
</dbReference>
<evidence type="ECO:0000313" key="12">
    <source>
        <dbReference type="Proteomes" id="UP001460270"/>
    </source>
</evidence>
<evidence type="ECO:0000256" key="2">
    <source>
        <dbReference type="ARBA" id="ARBA00022525"/>
    </source>
</evidence>
<dbReference type="InterPro" id="IPR002035">
    <property type="entry name" value="VWF_A"/>
</dbReference>
<keyword evidence="6 7" id="KW-1015">Disulfide bond</keyword>
<proteinExistence type="predicted"/>
<dbReference type="SUPFAM" id="SSF49265">
    <property type="entry name" value="Fibronectin type III"/>
    <property type="match status" value="1"/>
</dbReference>
<evidence type="ECO:0000256" key="4">
    <source>
        <dbReference type="ARBA" id="ARBA00022729"/>
    </source>
</evidence>
<feature type="domain" description="VWFA" evidence="9">
    <location>
        <begin position="1"/>
        <end position="144"/>
    </location>
</feature>
<name>A0AAW0MFT3_9GOBI</name>